<keyword evidence="2" id="KW-1185">Reference proteome</keyword>
<dbReference type="Proteomes" id="UP000054272">
    <property type="component" value="Unassembled WGS sequence"/>
</dbReference>
<reference evidence="1 2" key="1">
    <citation type="submission" date="2015-01" db="EMBL/GenBank/DDBJ databases">
        <title>The Genome Sequence of Cryptococcus gattii EJB2.</title>
        <authorList>
            <consortium name="The Broad Institute Genomics Platform"/>
            <person name="Cuomo C."/>
            <person name="Litvintseva A."/>
            <person name="Chen Y."/>
            <person name="Heitman J."/>
            <person name="Sun S."/>
            <person name="Springer D."/>
            <person name="Dromer F."/>
            <person name="Young S."/>
            <person name="Zeng Q."/>
            <person name="Gargeya S."/>
            <person name="Abouelleil A."/>
            <person name="Alvarado L."/>
            <person name="Chapman S.B."/>
            <person name="Gainer-Dewar J."/>
            <person name="Goldberg J."/>
            <person name="Griggs A."/>
            <person name="Gujja S."/>
            <person name="Hansen M."/>
            <person name="Howarth C."/>
            <person name="Imamovic A."/>
            <person name="Larimer J."/>
            <person name="Murphy C."/>
            <person name="Naylor J."/>
            <person name="Pearson M."/>
            <person name="Priest M."/>
            <person name="Roberts A."/>
            <person name="Saif S."/>
            <person name="Shea T."/>
            <person name="Sykes S."/>
            <person name="Wortman J."/>
            <person name="Nusbaum C."/>
            <person name="Birren B."/>
        </authorList>
    </citation>
    <scope>NUCLEOTIDE SEQUENCE [LARGE SCALE GENOMIC DNA]</scope>
    <source>
        <strain evidence="1 2">EJB2</strain>
    </source>
</reference>
<protein>
    <submittedName>
        <fullName evidence="1">Uncharacterized protein</fullName>
    </submittedName>
</protein>
<name>A0ABR5C183_9TREE</name>
<gene>
    <name evidence="1" type="ORF">I306_01282</name>
</gene>
<dbReference type="EMBL" id="KN848592">
    <property type="protein sequence ID" value="KIR81636.1"/>
    <property type="molecule type" value="Genomic_DNA"/>
</dbReference>
<organism evidence="1 2">
    <name type="scientific">Cryptococcus gattii EJB2</name>
    <dbReference type="NCBI Taxonomy" id="1296103"/>
    <lineage>
        <taxon>Eukaryota</taxon>
        <taxon>Fungi</taxon>
        <taxon>Dikarya</taxon>
        <taxon>Basidiomycota</taxon>
        <taxon>Agaricomycotina</taxon>
        <taxon>Tremellomycetes</taxon>
        <taxon>Tremellales</taxon>
        <taxon>Cryptococcaceae</taxon>
        <taxon>Cryptococcus</taxon>
        <taxon>Cryptococcus gattii species complex</taxon>
    </lineage>
</organism>
<proteinExistence type="predicted"/>
<sequence length="298" mass="33202">MSSSKESTTVTEKQLRDVLSTFKSDLEDKARQFITTNSSARRKMAESTISQLTDDIPSVARMIHDQAARHMILNLPKPDVRCGLTSSGLRTTVDYKWSTTIKPRHEEWNTISRIYEAKFAPDTWQSQPSASKTNTSGSVRYPEGVNKLAIDELSRTFEEILTNEIDVMGLGSDYDIASKIISKKWEKECGGVCRDMGATAERGSDGIGNSSVFFFKPENISLQTLPGNGLSFEGKWNGEGWTVQSDVLTSGHRLKSVDWKLLAPRDQKVPCIGCKLVGRVIMVAMYSSSQNFKTELKI</sequence>
<evidence type="ECO:0000313" key="1">
    <source>
        <dbReference type="EMBL" id="KIR81636.1"/>
    </source>
</evidence>
<evidence type="ECO:0000313" key="2">
    <source>
        <dbReference type="Proteomes" id="UP000054272"/>
    </source>
</evidence>
<accession>A0ABR5C183</accession>